<dbReference type="GO" id="GO:0019877">
    <property type="term" value="P:diaminopimelate biosynthetic process"/>
    <property type="evidence" value="ECO:0007669"/>
    <property type="project" value="UniProtKB-UniRule"/>
</dbReference>
<dbReference type="HAMAP" id="MF_00102">
    <property type="entry name" value="DapB"/>
    <property type="match status" value="1"/>
</dbReference>
<evidence type="ECO:0000256" key="2">
    <source>
        <dbReference type="ARBA" id="ARBA00022490"/>
    </source>
</evidence>
<comment type="subunit">
    <text evidence="13">Homotetramer.</text>
</comment>
<evidence type="ECO:0000256" key="12">
    <source>
        <dbReference type="ARBA" id="ARBA00049396"/>
    </source>
</evidence>
<feature type="binding site" evidence="13">
    <location>
        <begin position="92"/>
        <end position="94"/>
    </location>
    <ligand>
        <name>NAD(+)</name>
        <dbReference type="ChEBI" id="CHEBI:57540"/>
    </ligand>
</feature>
<comment type="similarity">
    <text evidence="1 13">Belongs to the DapB family.</text>
</comment>
<dbReference type="PANTHER" id="PTHR20836">
    <property type="entry name" value="DIHYDRODIPICOLINATE REDUCTASE"/>
    <property type="match status" value="1"/>
</dbReference>
<evidence type="ECO:0000256" key="13">
    <source>
        <dbReference type="HAMAP-Rule" id="MF_00102"/>
    </source>
</evidence>
<evidence type="ECO:0000256" key="4">
    <source>
        <dbReference type="ARBA" id="ARBA00022857"/>
    </source>
</evidence>
<evidence type="ECO:0000313" key="17">
    <source>
        <dbReference type="Proteomes" id="UP000326702"/>
    </source>
</evidence>
<evidence type="ECO:0000259" key="14">
    <source>
        <dbReference type="Pfam" id="PF01113"/>
    </source>
</evidence>
<keyword evidence="5 13" id="KW-0220">Diaminopimelate biosynthesis</keyword>
<dbReference type="AlphaFoldDB" id="A0A5P9Q920"/>
<dbReference type="Proteomes" id="UP000326702">
    <property type="component" value="Chromosome"/>
</dbReference>
<name>A0A5P9Q920_9MICO</name>
<dbReference type="Pfam" id="PF05173">
    <property type="entry name" value="DapB_C"/>
    <property type="match status" value="1"/>
</dbReference>
<dbReference type="SUPFAM" id="SSF51735">
    <property type="entry name" value="NAD(P)-binding Rossmann-fold domains"/>
    <property type="match status" value="1"/>
</dbReference>
<evidence type="ECO:0000256" key="1">
    <source>
        <dbReference type="ARBA" id="ARBA00006642"/>
    </source>
</evidence>
<evidence type="ECO:0000256" key="8">
    <source>
        <dbReference type="ARBA" id="ARBA00023154"/>
    </source>
</evidence>
<evidence type="ECO:0000256" key="11">
    <source>
        <dbReference type="ARBA" id="ARBA00049080"/>
    </source>
</evidence>
<keyword evidence="8 13" id="KW-0457">Lysine biosynthesis</keyword>
<feature type="domain" description="Dihydrodipicolinate reductase C-terminal" evidence="15">
    <location>
        <begin position="130"/>
        <end position="264"/>
    </location>
</feature>
<dbReference type="InterPro" id="IPR023940">
    <property type="entry name" value="DHDPR_bac"/>
</dbReference>
<dbReference type="InterPro" id="IPR036291">
    <property type="entry name" value="NAD(P)-bd_dom_sf"/>
</dbReference>
<evidence type="ECO:0000256" key="9">
    <source>
        <dbReference type="ARBA" id="ARBA00037922"/>
    </source>
</evidence>
<comment type="subcellular location">
    <subcellularLocation>
        <location evidence="13">Cytoplasm</location>
    </subcellularLocation>
</comment>
<dbReference type="GO" id="GO:0008839">
    <property type="term" value="F:4-hydroxy-tetrahydrodipicolinate reductase"/>
    <property type="evidence" value="ECO:0007669"/>
    <property type="project" value="UniProtKB-UniRule"/>
</dbReference>
<feature type="active site" description="Proton donor/acceptor" evidence="13">
    <location>
        <position position="153"/>
    </location>
</feature>
<keyword evidence="17" id="KW-1185">Reference proteome</keyword>
<keyword evidence="3 13" id="KW-0028">Amino-acid biosynthesis</keyword>
<dbReference type="GO" id="GO:0050661">
    <property type="term" value="F:NADP binding"/>
    <property type="evidence" value="ECO:0007669"/>
    <property type="project" value="UniProtKB-UniRule"/>
</dbReference>
<accession>A0A5P9Q920</accession>
<dbReference type="InterPro" id="IPR022663">
    <property type="entry name" value="DapB_C"/>
</dbReference>
<dbReference type="GO" id="GO:0005829">
    <property type="term" value="C:cytosol"/>
    <property type="evidence" value="ECO:0007669"/>
    <property type="project" value="TreeGrafter"/>
</dbReference>
<keyword evidence="2 13" id="KW-0963">Cytoplasm</keyword>
<dbReference type="EC" id="1.17.1.8" evidence="10 13"/>
<evidence type="ECO:0000256" key="3">
    <source>
        <dbReference type="ARBA" id="ARBA00022605"/>
    </source>
</evidence>
<comment type="catalytic activity">
    <reaction evidence="12 13">
        <text>(S)-2,3,4,5-tetrahydrodipicolinate + NAD(+) + H2O = (2S,4S)-4-hydroxy-2,3,4,5-tetrahydrodipicolinate + NADH + H(+)</text>
        <dbReference type="Rhea" id="RHEA:35323"/>
        <dbReference type="ChEBI" id="CHEBI:15377"/>
        <dbReference type="ChEBI" id="CHEBI:15378"/>
        <dbReference type="ChEBI" id="CHEBI:16845"/>
        <dbReference type="ChEBI" id="CHEBI:57540"/>
        <dbReference type="ChEBI" id="CHEBI:57945"/>
        <dbReference type="ChEBI" id="CHEBI:67139"/>
        <dbReference type="EC" id="1.17.1.8"/>
    </reaction>
</comment>
<dbReference type="CDD" id="cd02274">
    <property type="entry name" value="DHDPR_N"/>
    <property type="match status" value="1"/>
</dbReference>
<evidence type="ECO:0000256" key="5">
    <source>
        <dbReference type="ARBA" id="ARBA00022915"/>
    </source>
</evidence>
<comment type="caution">
    <text evidence="13">Was originally thought to be a dihydrodipicolinate reductase (DHDPR), catalyzing the conversion of dihydrodipicolinate to tetrahydrodipicolinate. However, it was shown in E.coli that the substrate of the enzymatic reaction is not dihydrodipicolinate (DHDP) but in fact (2S,4S)-4-hydroxy-2,3,4,5-tetrahydrodipicolinic acid (HTPA), the product released by the DapA-catalyzed reaction.</text>
</comment>
<feature type="binding site" evidence="13">
    <location>
        <position position="154"/>
    </location>
    <ligand>
        <name>(S)-2,3,4,5-tetrahydrodipicolinate</name>
        <dbReference type="ChEBI" id="CHEBI:16845"/>
    </ligand>
</feature>
<dbReference type="GO" id="GO:0009089">
    <property type="term" value="P:lysine biosynthetic process via diaminopimelate"/>
    <property type="evidence" value="ECO:0007669"/>
    <property type="project" value="UniProtKB-UniRule"/>
</dbReference>
<keyword evidence="6 13" id="KW-0560">Oxidoreductase</keyword>
<dbReference type="InterPro" id="IPR000846">
    <property type="entry name" value="DapB_N"/>
</dbReference>
<dbReference type="PANTHER" id="PTHR20836:SF0">
    <property type="entry name" value="4-HYDROXY-TETRAHYDRODIPICOLINATE REDUCTASE 1, CHLOROPLASTIC-RELATED"/>
    <property type="match status" value="1"/>
</dbReference>
<comment type="catalytic activity">
    <reaction evidence="11 13">
        <text>(S)-2,3,4,5-tetrahydrodipicolinate + NADP(+) + H2O = (2S,4S)-4-hydroxy-2,3,4,5-tetrahydrodipicolinate + NADPH + H(+)</text>
        <dbReference type="Rhea" id="RHEA:35331"/>
        <dbReference type="ChEBI" id="CHEBI:15377"/>
        <dbReference type="ChEBI" id="CHEBI:15378"/>
        <dbReference type="ChEBI" id="CHEBI:16845"/>
        <dbReference type="ChEBI" id="CHEBI:57783"/>
        <dbReference type="ChEBI" id="CHEBI:58349"/>
        <dbReference type="ChEBI" id="CHEBI:67139"/>
        <dbReference type="EC" id="1.17.1.8"/>
    </reaction>
</comment>
<evidence type="ECO:0000256" key="7">
    <source>
        <dbReference type="ARBA" id="ARBA00023027"/>
    </source>
</evidence>
<sequence>MTDHVTDEGTPATYSPLRVAVLGAEGRMGRTTCDAVEAAAGLELVARVTRGDDVAQALADSGADVAVDFTRPDVTEENVHAALDAGVHVVVGTTGWTAERQGRVREHLARRAAEGLDLGVIVAPNFGLSAVLAMTFAAKAARYFESVEVIELHHPDKLDAPSGTATHTARAVAAARAAAGVAPSPDATESGFGARGADVDGVRVHAVRLRGLVAHEEILLGNVGEQLVIRQDSFDRVSFMPGVVLAVREVGRRPGLTVGLEHVLDLD</sequence>
<comment type="pathway">
    <text evidence="9 13">Amino-acid biosynthesis; L-lysine biosynthesis via DAP pathway; (S)-tetrahydrodipicolinate from L-aspartate: step 4/4.</text>
</comment>
<feature type="binding site" evidence="13">
    <location>
        <position position="47"/>
    </location>
    <ligand>
        <name>NADP(+)</name>
        <dbReference type="ChEBI" id="CHEBI:58349"/>
    </ligand>
</feature>
<dbReference type="Gene3D" id="3.30.360.10">
    <property type="entry name" value="Dihydrodipicolinate Reductase, domain 2"/>
    <property type="match status" value="1"/>
</dbReference>
<dbReference type="EMBL" id="CP045529">
    <property type="protein sequence ID" value="QFU97931.1"/>
    <property type="molecule type" value="Genomic_DNA"/>
</dbReference>
<feature type="binding site" evidence="13">
    <location>
        <begin position="163"/>
        <end position="164"/>
    </location>
    <ligand>
        <name>(S)-2,3,4,5-tetrahydrodipicolinate</name>
        <dbReference type="ChEBI" id="CHEBI:16845"/>
    </ligand>
</feature>
<dbReference type="KEGG" id="lxl:KDY119_01437"/>
<dbReference type="PIRSF" id="PIRSF000161">
    <property type="entry name" value="DHPR"/>
    <property type="match status" value="1"/>
</dbReference>
<evidence type="ECO:0000313" key="16">
    <source>
        <dbReference type="EMBL" id="QFU97931.1"/>
    </source>
</evidence>
<dbReference type="NCBIfam" id="TIGR00036">
    <property type="entry name" value="dapB"/>
    <property type="match status" value="1"/>
</dbReference>
<gene>
    <name evidence="13 16" type="primary">dapB</name>
    <name evidence="16" type="ORF">KDY119_01437</name>
</gene>
<feature type="binding site" evidence="13">
    <location>
        <begin position="23"/>
        <end position="28"/>
    </location>
    <ligand>
        <name>NAD(+)</name>
        <dbReference type="ChEBI" id="CHEBI:57540"/>
    </ligand>
</feature>
<dbReference type="InterPro" id="IPR022664">
    <property type="entry name" value="DapB_N_CS"/>
</dbReference>
<protein>
    <recommendedName>
        <fullName evidence="10 13">4-hydroxy-tetrahydrodipicolinate reductase</fullName>
        <shortName evidence="13">HTPA reductase</shortName>
        <ecNumber evidence="10 13">1.17.1.8</ecNumber>
    </recommendedName>
</protein>
<comment type="caution">
    <text evidence="13">Lacks conserved residue(s) required for the propagation of feature annotation.</text>
</comment>
<dbReference type="Pfam" id="PF01113">
    <property type="entry name" value="DapB_N"/>
    <property type="match status" value="1"/>
</dbReference>
<keyword evidence="7 13" id="KW-0520">NAD</keyword>
<comment type="function">
    <text evidence="13">Catalyzes the conversion of 4-hydroxy-tetrahydrodipicolinate (HTPA) to tetrahydrodipicolinate.</text>
</comment>
<dbReference type="GO" id="GO:0051287">
    <property type="term" value="F:NAD binding"/>
    <property type="evidence" value="ECO:0007669"/>
    <property type="project" value="UniProtKB-UniRule"/>
</dbReference>
<keyword evidence="4 13" id="KW-0521">NADP</keyword>
<dbReference type="RefSeq" id="WP_083890919.1">
    <property type="nucleotide sequence ID" value="NZ_BAABIH010000018.1"/>
</dbReference>
<evidence type="ECO:0000259" key="15">
    <source>
        <dbReference type="Pfam" id="PF05173"/>
    </source>
</evidence>
<organism evidence="16 17">
    <name type="scientific">Luteimicrobium xylanilyticum</name>
    <dbReference type="NCBI Taxonomy" id="1133546"/>
    <lineage>
        <taxon>Bacteria</taxon>
        <taxon>Bacillati</taxon>
        <taxon>Actinomycetota</taxon>
        <taxon>Actinomycetes</taxon>
        <taxon>Micrococcales</taxon>
        <taxon>Luteimicrobium</taxon>
    </lineage>
</organism>
<dbReference type="SUPFAM" id="SSF55347">
    <property type="entry name" value="Glyceraldehyde-3-phosphate dehydrogenase-like, C-terminal domain"/>
    <property type="match status" value="1"/>
</dbReference>
<dbReference type="GO" id="GO:0016726">
    <property type="term" value="F:oxidoreductase activity, acting on CH or CH2 groups, NAD or NADP as acceptor"/>
    <property type="evidence" value="ECO:0007669"/>
    <property type="project" value="UniProtKB-UniRule"/>
</dbReference>
<dbReference type="Gene3D" id="3.40.50.720">
    <property type="entry name" value="NAD(P)-binding Rossmann-like Domain"/>
    <property type="match status" value="1"/>
</dbReference>
<dbReference type="PROSITE" id="PS01298">
    <property type="entry name" value="DAPB"/>
    <property type="match status" value="1"/>
</dbReference>
<dbReference type="UniPathway" id="UPA00034">
    <property type="reaction ID" value="UER00018"/>
</dbReference>
<reference evidence="16 17" key="1">
    <citation type="submission" date="2019-10" db="EMBL/GenBank/DDBJ databases">
        <title>Genome sequence of Luteimicrobium xylanilyticum HY-24.</title>
        <authorList>
            <person name="Kim D.Y."/>
            <person name="Park H.-Y."/>
        </authorList>
    </citation>
    <scope>NUCLEOTIDE SEQUENCE [LARGE SCALE GENOMIC DNA]</scope>
    <source>
        <strain evidence="16 17">HY-24</strain>
    </source>
</reference>
<evidence type="ECO:0000256" key="10">
    <source>
        <dbReference type="ARBA" id="ARBA00038983"/>
    </source>
</evidence>
<dbReference type="FunFam" id="3.30.360.10:FF:000009">
    <property type="entry name" value="4-hydroxy-tetrahydrodipicolinate reductase"/>
    <property type="match status" value="1"/>
</dbReference>
<feature type="active site" description="Proton donor" evidence="13">
    <location>
        <position position="157"/>
    </location>
</feature>
<feature type="domain" description="Dihydrodipicolinate reductase N-terminal" evidence="14">
    <location>
        <begin position="18"/>
        <end position="126"/>
    </location>
</feature>
<proteinExistence type="inferred from homology"/>
<feature type="binding site" evidence="13">
    <location>
        <begin position="123"/>
        <end position="126"/>
    </location>
    <ligand>
        <name>NAD(+)</name>
        <dbReference type="ChEBI" id="CHEBI:57540"/>
    </ligand>
</feature>
<evidence type="ECO:0000256" key="6">
    <source>
        <dbReference type="ARBA" id="ARBA00023002"/>
    </source>
</evidence>